<accession>A0A840CXQ3</accession>
<dbReference type="EMBL" id="JACIER010000009">
    <property type="protein sequence ID" value="MBB4044660.1"/>
    <property type="molecule type" value="Genomic_DNA"/>
</dbReference>
<proteinExistence type="predicted"/>
<reference evidence="1" key="1">
    <citation type="submission" date="2020-08" db="EMBL/GenBank/DDBJ databases">
        <title>Genomic Encyclopedia of Type Strains, Phase IV (KMG-IV): sequencing the most valuable type-strain genomes for metagenomic binning, comparative biology and taxonomic classification.</title>
        <authorList>
            <person name="Goeker M."/>
        </authorList>
    </citation>
    <scope>NUCLEOTIDE SEQUENCE [LARGE SCALE GENOMIC DNA]</scope>
    <source>
        <strain evidence="1">DSM 105720</strain>
    </source>
</reference>
<sequence length="30" mass="3711">MILFYLTKDKVKKKTLFKGGLFEQSRYKIW</sequence>
<keyword evidence="2" id="KW-1185">Reference proteome</keyword>
<organism evidence="1 2">
    <name type="scientific">Bacteroides reticulotermitis</name>
    <dbReference type="NCBI Taxonomy" id="1133319"/>
    <lineage>
        <taxon>Bacteria</taxon>
        <taxon>Pseudomonadati</taxon>
        <taxon>Bacteroidota</taxon>
        <taxon>Bacteroidia</taxon>
        <taxon>Bacteroidales</taxon>
        <taxon>Bacteroidaceae</taxon>
        <taxon>Bacteroides</taxon>
    </lineage>
</organism>
<evidence type="ECO:0000313" key="1">
    <source>
        <dbReference type="EMBL" id="MBB4044660.1"/>
    </source>
</evidence>
<gene>
    <name evidence="1" type="ORF">GGR06_002455</name>
</gene>
<evidence type="ECO:0000313" key="2">
    <source>
        <dbReference type="Proteomes" id="UP000560658"/>
    </source>
</evidence>
<dbReference type="AlphaFoldDB" id="A0A840CXQ3"/>
<name>A0A840CXQ3_9BACE</name>
<dbReference type="Proteomes" id="UP000560658">
    <property type="component" value="Unassembled WGS sequence"/>
</dbReference>
<comment type="caution">
    <text evidence="1">The sequence shown here is derived from an EMBL/GenBank/DDBJ whole genome shotgun (WGS) entry which is preliminary data.</text>
</comment>
<protein>
    <submittedName>
        <fullName evidence="1">Uncharacterized protein</fullName>
    </submittedName>
</protein>